<proteinExistence type="predicted"/>
<protein>
    <submittedName>
        <fullName evidence="2">MBL fold metallo-hydrolase</fullName>
    </submittedName>
</protein>
<accession>A0ABW4G879</accession>
<feature type="domain" description="Metallo-beta-lactamase" evidence="1">
    <location>
        <begin position="7"/>
        <end position="148"/>
    </location>
</feature>
<dbReference type="PANTHER" id="PTHR43546:SF3">
    <property type="entry name" value="UPF0173 METAL-DEPENDENT HYDROLASE MJ1163"/>
    <property type="match status" value="1"/>
</dbReference>
<name>A0ABW4G879_9ACTN</name>
<evidence type="ECO:0000259" key="1">
    <source>
        <dbReference type="SMART" id="SM00849"/>
    </source>
</evidence>
<dbReference type="Pfam" id="PF13483">
    <property type="entry name" value="Lactamase_B_3"/>
    <property type="match status" value="1"/>
</dbReference>
<dbReference type="PANTHER" id="PTHR43546">
    <property type="entry name" value="UPF0173 METAL-DEPENDENT HYDROLASE MJ1163-RELATED"/>
    <property type="match status" value="1"/>
</dbReference>
<dbReference type="Proteomes" id="UP001597097">
    <property type="component" value="Unassembled WGS sequence"/>
</dbReference>
<organism evidence="2 3">
    <name type="scientific">Nonomuraea guangzhouensis</name>
    <dbReference type="NCBI Taxonomy" id="1291555"/>
    <lineage>
        <taxon>Bacteria</taxon>
        <taxon>Bacillati</taxon>
        <taxon>Actinomycetota</taxon>
        <taxon>Actinomycetes</taxon>
        <taxon>Streptosporangiales</taxon>
        <taxon>Streptosporangiaceae</taxon>
        <taxon>Nonomuraea</taxon>
    </lineage>
</organism>
<comment type="caution">
    <text evidence="2">The sequence shown here is derived from an EMBL/GenBank/DDBJ whole genome shotgun (WGS) entry which is preliminary data.</text>
</comment>
<evidence type="ECO:0000313" key="3">
    <source>
        <dbReference type="Proteomes" id="UP001597097"/>
    </source>
</evidence>
<dbReference type="InterPro" id="IPR001279">
    <property type="entry name" value="Metallo-B-lactamas"/>
</dbReference>
<gene>
    <name evidence="2" type="ORF">ACFSJ0_18020</name>
</gene>
<dbReference type="InterPro" id="IPR050114">
    <property type="entry name" value="UPF0173_UPF0282_UlaG_hydrolase"/>
</dbReference>
<reference evidence="3" key="1">
    <citation type="journal article" date="2019" name="Int. J. Syst. Evol. Microbiol.">
        <title>The Global Catalogue of Microorganisms (GCM) 10K type strain sequencing project: providing services to taxonomists for standard genome sequencing and annotation.</title>
        <authorList>
            <consortium name="The Broad Institute Genomics Platform"/>
            <consortium name="The Broad Institute Genome Sequencing Center for Infectious Disease"/>
            <person name="Wu L."/>
            <person name="Ma J."/>
        </authorList>
    </citation>
    <scope>NUCLEOTIDE SEQUENCE [LARGE SCALE GENOMIC DNA]</scope>
    <source>
        <strain evidence="3">CGMCC 1.15399</strain>
    </source>
</reference>
<dbReference type="RefSeq" id="WP_219530824.1">
    <property type="nucleotide sequence ID" value="NZ_JAHKRM010000009.1"/>
</dbReference>
<keyword evidence="3" id="KW-1185">Reference proteome</keyword>
<dbReference type="SMART" id="SM00849">
    <property type="entry name" value="Lactamase_B"/>
    <property type="match status" value="1"/>
</dbReference>
<dbReference type="EMBL" id="JBHUCM010000014">
    <property type="protein sequence ID" value="MFD1538958.1"/>
    <property type="molecule type" value="Genomic_DNA"/>
</dbReference>
<evidence type="ECO:0000313" key="2">
    <source>
        <dbReference type="EMBL" id="MFD1538958.1"/>
    </source>
</evidence>
<sequence>MQITHFGHACVLVSGDRRLLLDPGTYATGFEDLRDLDAVLVTHEHPDHLDTDRIPALLAANPAVRVGDVPDGIETVEGEHAVIHPLLPGMANTGYLLDGRIFHPGDAFTPPPWPVRVLLLPVGGPWLKIGEAVDYLRTIEPELVIPIHQAGLAPVHQALHHQLIRNLAPRRTQVEVLEHGVPYTL</sequence>